<reference evidence="1 3" key="1">
    <citation type="submission" date="2016-11" db="EMBL/GenBank/DDBJ databases">
        <authorList>
            <person name="Jaros S."/>
            <person name="Januszkiewicz K."/>
            <person name="Wedrychowicz H."/>
        </authorList>
    </citation>
    <scope>NUCLEOTIDE SEQUENCE [LARGE SCALE GENOMIC DNA]</scope>
    <source>
        <strain evidence="1 3">DSM 784</strain>
    </source>
</reference>
<dbReference type="AlphaFoldDB" id="A0A1K1MX16"/>
<evidence type="ECO:0000313" key="4">
    <source>
        <dbReference type="Proteomes" id="UP001326715"/>
    </source>
</evidence>
<gene>
    <name evidence="1" type="ORF">SAMN05661012_00968</name>
    <name evidence="2" type="ORF">SR876_07360</name>
</gene>
<dbReference type="EMBL" id="FPIZ01000002">
    <property type="protein sequence ID" value="SFW27647.1"/>
    <property type="molecule type" value="Genomic_DNA"/>
</dbReference>
<accession>A0A1K1MX16</accession>
<dbReference type="OrthoDB" id="676706at2"/>
<dbReference type="Proteomes" id="UP000183788">
    <property type="component" value="Unassembled WGS sequence"/>
</dbReference>
<evidence type="ECO:0000313" key="2">
    <source>
        <dbReference type="EMBL" id="WQG91312.1"/>
    </source>
</evidence>
<name>A0A1K1MX16_9BACT</name>
<reference evidence="2 4" key="2">
    <citation type="submission" date="2023-11" db="EMBL/GenBank/DDBJ databases">
        <title>MicrobeMod: A computational toolkit for identifying prokaryotic methylation and restriction-modification with nanopore sequencing.</title>
        <authorList>
            <person name="Crits-Christoph A."/>
            <person name="Kang S.C."/>
            <person name="Lee H."/>
            <person name="Ostrov N."/>
        </authorList>
    </citation>
    <scope>NUCLEOTIDE SEQUENCE [LARGE SCALE GENOMIC DNA]</scope>
    <source>
        <strain evidence="2 4">ATCC 23090</strain>
    </source>
</reference>
<dbReference type="RefSeq" id="WP_072357455.1">
    <property type="nucleotide sequence ID" value="NZ_CBHWAX010000079.1"/>
</dbReference>
<evidence type="ECO:0000313" key="1">
    <source>
        <dbReference type="EMBL" id="SFW27647.1"/>
    </source>
</evidence>
<keyword evidence="4" id="KW-1185">Reference proteome</keyword>
<organism evidence="1 3">
    <name type="scientific">Chitinophaga sancti</name>
    <dbReference type="NCBI Taxonomy" id="1004"/>
    <lineage>
        <taxon>Bacteria</taxon>
        <taxon>Pseudomonadati</taxon>
        <taxon>Bacteroidota</taxon>
        <taxon>Chitinophagia</taxon>
        <taxon>Chitinophagales</taxon>
        <taxon>Chitinophagaceae</taxon>
        <taxon>Chitinophaga</taxon>
    </lineage>
</organism>
<evidence type="ECO:0000313" key="3">
    <source>
        <dbReference type="Proteomes" id="UP000183788"/>
    </source>
</evidence>
<dbReference type="EMBL" id="CP140154">
    <property type="protein sequence ID" value="WQG91312.1"/>
    <property type="molecule type" value="Genomic_DNA"/>
</dbReference>
<proteinExistence type="predicted"/>
<dbReference type="Proteomes" id="UP001326715">
    <property type="component" value="Chromosome"/>
</dbReference>
<protein>
    <submittedName>
        <fullName evidence="1">Uncharacterized protein</fullName>
    </submittedName>
</protein>
<sequence length="69" mass="7950">MSKYKDVVVALSKKHPQTGEPAQAGHTFVIGTLGTKKGWYEIETEKLNKYKDEDLKMELFKLLHPQTHH</sequence>